<dbReference type="GO" id="GO:0016740">
    <property type="term" value="F:transferase activity"/>
    <property type="evidence" value="ECO:0007669"/>
    <property type="project" value="UniProtKB-KW"/>
</dbReference>
<reference evidence="1" key="1">
    <citation type="submission" date="2018-10" db="EMBL/GenBank/DDBJ databases">
        <authorList>
            <person name="Aoki K."/>
        </authorList>
    </citation>
    <scope>NUCLEOTIDE SEQUENCE</scope>
</reference>
<dbReference type="InterPro" id="IPR029063">
    <property type="entry name" value="SAM-dependent_MTases_sf"/>
</dbReference>
<sequence>MLENIVANQFSKYAQKYGQNNIIQQIISKALVRDIRNQPKRILELGCGSGQVYKNIDWEFDFYKAIDSSLEMCSLHPKHPNLKVECTSFDDDAFLKSIKNEKYDIAISSSALQWSKSLDKLILNLLKITKNINVVLFTSNTFKSIQSITKKRSPILSLYEIKDLFSKYTSCEFEVFNYRLEFENKKEMFHYIKNSGVSSSSSLLSYKDAKQLYKQYSLSYLEFEVVFVKTIKI</sequence>
<name>A0A3B1E1L2_9ZZZZ</name>
<proteinExistence type="predicted"/>
<accession>A0A3B1E1L2</accession>
<organism evidence="1">
    <name type="scientific">hydrothermal vent metagenome</name>
    <dbReference type="NCBI Taxonomy" id="652676"/>
    <lineage>
        <taxon>unclassified sequences</taxon>
        <taxon>metagenomes</taxon>
        <taxon>ecological metagenomes</taxon>
    </lineage>
</organism>
<dbReference type="EMBL" id="UOYO01000026">
    <property type="protein sequence ID" value="VAY87501.1"/>
    <property type="molecule type" value="Genomic_DNA"/>
</dbReference>
<evidence type="ECO:0000313" key="1">
    <source>
        <dbReference type="EMBL" id="VAY87501.1"/>
    </source>
</evidence>
<protein>
    <submittedName>
        <fullName evidence="1">Putative methyl transferase</fullName>
    </submittedName>
</protein>
<keyword evidence="1" id="KW-0808">Transferase</keyword>
<dbReference type="Gene3D" id="3.40.50.150">
    <property type="entry name" value="Vaccinia Virus protein VP39"/>
    <property type="match status" value="1"/>
</dbReference>
<dbReference type="Pfam" id="PF13489">
    <property type="entry name" value="Methyltransf_23"/>
    <property type="match status" value="1"/>
</dbReference>
<dbReference type="SUPFAM" id="SSF53335">
    <property type="entry name" value="S-adenosyl-L-methionine-dependent methyltransferases"/>
    <property type="match status" value="1"/>
</dbReference>
<dbReference type="AlphaFoldDB" id="A0A3B1E1L2"/>
<gene>
    <name evidence="1" type="ORF">MNB_ARC-1_430</name>
</gene>